<keyword evidence="4" id="KW-1185">Reference proteome</keyword>
<feature type="chain" id="PRO_5040259244" description="Rhamnogalacturonase A/B/Epimerase-like pectate lyase domain-containing protein" evidence="1">
    <location>
        <begin position="20"/>
        <end position="654"/>
    </location>
</feature>
<dbReference type="InterPro" id="IPR011050">
    <property type="entry name" value="Pectin_lyase_fold/virulence"/>
</dbReference>
<evidence type="ECO:0000313" key="3">
    <source>
        <dbReference type="EMBL" id="CAI4216024.1"/>
    </source>
</evidence>
<feature type="signal peptide" evidence="1">
    <location>
        <begin position="1"/>
        <end position="19"/>
    </location>
</feature>
<dbReference type="OrthoDB" id="1046782at2759"/>
<dbReference type="GO" id="GO:0004650">
    <property type="term" value="F:polygalacturonase activity"/>
    <property type="evidence" value="ECO:0007669"/>
    <property type="project" value="InterPro"/>
</dbReference>
<dbReference type="Proteomes" id="UP000838763">
    <property type="component" value="Unassembled WGS sequence"/>
</dbReference>
<dbReference type="PANTHER" id="PTHR33928:SF2">
    <property type="entry name" value="PECTATE LYASE SUPERFAMILY PROTEIN DOMAIN-CONTAINING PROTEIN-RELATED"/>
    <property type="match status" value="1"/>
</dbReference>
<sequence length="654" mass="69275">MKLASAILVITTIAWATFAQVHVRQSKSTLGPRQENKKFWYEEVLHNGVSPVGEWSVFRNVKEYGAKGDGITDDTAAIQRAISEGTASGDRISGTFGSTGQPAVVYFPAGIYLVTSTIRSAVGTVLMGNPLNRAVLKASKTFSGTFLLYGHDQRYSGLVGFFHGVKSLVLDSTDVPGETTLGLLEWSVSQNNLLSNVAFRMPLGASGHGGVWMQGLNSGLVMNDLEFTGGSVGITIAATQYHLKNIFFKDVLTGVKISRSVQVTAQGLQFEGCTTGLDSSGGAHGLINLIDSKATNTSVMLSVSASDSAWGAVVVENVVVDDSVASRTVSIAGSVALQGSVDPGFSWIRGSVYEADSTSPQMSKGGLIETSRPEALVNDIGSYHTVVPPTYAEYDVAQVINIKSVPDYPVRGDGVGDDTVGIQAIINLASEEGKVRYGLKILGCKNPTPMVKVGQEGDVGVAQLSDFIFTVAETLPGAVLLQVNMAGSAPGDVGVFNTHFRIGGAFGTKTKTECSNPANCLAARLSLHTTSGASLYLENSWSWTADHDLDGSNTVYPGTGAGYLIESRGGTWILGAGVEHHVLYQVNINNAANVFIGLQEGESAYWQGNGNTLLAPKPWSDSLLESDPDFSWCDPADAQLKLLELRFWTSAYDV</sequence>
<evidence type="ECO:0000313" key="4">
    <source>
        <dbReference type="Proteomes" id="UP000838763"/>
    </source>
</evidence>
<name>A0A9P1MAA0_9PEZI</name>
<dbReference type="SUPFAM" id="SSF51126">
    <property type="entry name" value="Pectin lyase-like"/>
    <property type="match status" value="2"/>
</dbReference>
<dbReference type="PANTHER" id="PTHR33928">
    <property type="entry name" value="POLYGALACTURONASE QRT3"/>
    <property type="match status" value="1"/>
</dbReference>
<dbReference type="CDD" id="cd23668">
    <property type="entry name" value="GH55_beta13glucanase-like"/>
    <property type="match status" value="1"/>
</dbReference>
<evidence type="ECO:0000256" key="1">
    <source>
        <dbReference type="SAM" id="SignalP"/>
    </source>
</evidence>
<organism evidence="3 4">
    <name type="scientific">Parascedosporium putredinis</name>
    <dbReference type="NCBI Taxonomy" id="1442378"/>
    <lineage>
        <taxon>Eukaryota</taxon>
        <taxon>Fungi</taxon>
        <taxon>Dikarya</taxon>
        <taxon>Ascomycota</taxon>
        <taxon>Pezizomycotina</taxon>
        <taxon>Sordariomycetes</taxon>
        <taxon>Hypocreomycetidae</taxon>
        <taxon>Microascales</taxon>
        <taxon>Microascaceae</taxon>
        <taxon>Parascedosporium</taxon>
    </lineage>
</organism>
<dbReference type="Gene3D" id="2.160.20.10">
    <property type="entry name" value="Single-stranded right-handed beta-helix, Pectin lyase-like"/>
    <property type="match status" value="2"/>
</dbReference>
<dbReference type="InterPro" id="IPR024535">
    <property type="entry name" value="RHGA/B-epi-like_pectate_lyase"/>
</dbReference>
<feature type="domain" description="Rhamnogalacturonase A/B/Epimerase-like pectate lyase" evidence="2">
    <location>
        <begin position="58"/>
        <end position="278"/>
    </location>
</feature>
<gene>
    <name evidence="3" type="ORF">PPNO1_LOCUS5694</name>
</gene>
<proteinExistence type="predicted"/>
<evidence type="ECO:0000259" key="2">
    <source>
        <dbReference type="Pfam" id="PF12708"/>
    </source>
</evidence>
<accession>A0A9P1MAA0</accession>
<dbReference type="EMBL" id="CALLCH030000014">
    <property type="protein sequence ID" value="CAI4216024.1"/>
    <property type="molecule type" value="Genomic_DNA"/>
</dbReference>
<dbReference type="InterPro" id="IPR039279">
    <property type="entry name" value="QRT3-like"/>
</dbReference>
<reference evidence="3" key="1">
    <citation type="submission" date="2022-11" db="EMBL/GenBank/DDBJ databases">
        <authorList>
            <person name="Scott C."/>
            <person name="Bruce N."/>
        </authorList>
    </citation>
    <scope>NUCLEOTIDE SEQUENCE</scope>
</reference>
<dbReference type="AlphaFoldDB" id="A0A9P1MAA0"/>
<keyword evidence="1" id="KW-0732">Signal</keyword>
<comment type="caution">
    <text evidence="3">The sequence shown here is derived from an EMBL/GenBank/DDBJ whole genome shotgun (WGS) entry which is preliminary data.</text>
</comment>
<protein>
    <recommendedName>
        <fullName evidence="2">Rhamnogalacturonase A/B/Epimerase-like pectate lyase domain-containing protein</fullName>
    </recommendedName>
</protein>
<dbReference type="Pfam" id="PF12708">
    <property type="entry name" value="Pect-lyase_RHGA_epim"/>
    <property type="match status" value="1"/>
</dbReference>
<dbReference type="InterPro" id="IPR012334">
    <property type="entry name" value="Pectin_lyas_fold"/>
</dbReference>